<dbReference type="GO" id="GO:0004519">
    <property type="term" value="F:endonuclease activity"/>
    <property type="evidence" value="ECO:0007669"/>
    <property type="project" value="UniProtKB-KW"/>
</dbReference>
<dbReference type="EMBL" id="CP133647">
    <property type="protein sequence ID" value="WNH01355.1"/>
    <property type="molecule type" value="Genomic_DNA"/>
</dbReference>
<keyword evidence="2" id="KW-0540">Nuclease</keyword>
<protein>
    <submittedName>
        <fullName evidence="2">HNH endonuclease signature motif containing protein</fullName>
        <ecNumber evidence="2">3.1.-.-</ecNumber>
    </submittedName>
</protein>
<keyword evidence="2" id="KW-0255">Endonuclease</keyword>
<reference evidence="2 3" key="1">
    <citation type="journal article" date="2023" name="Access Microbiol">
        <title>The genome of a steinernematid-associated Pseudomonas piscis bacterium encodes the biosynthesis of insect toxins.</title>
        <authorList>
            <person name="Awori R.M."/>
            <person name="Hendre P."/>
            <person name="Amugune N.O."/>
        </authorList>
    </citation>
    <scope>NUCLEOTIDE SEQUENCE [LARGE SCALE GENOMIC DNA]</scope>
    <source>
        <strain evidence="2 3">97</strain>
    </source>
</reference>
<proteinExistence type="predicted"/>
<dbReference type="GeneID" id="88857149"/>
<gene>
    <name evidence="2" type="ORF">QL112_016290</name>
</gene>
<dbReference type="RefSeq" id="WP_189759594.1">
    <property type="nucleotide sequence ID" value="NZ_CAWPOC010000190.1"/>
</dbReference>
<dbReference type="Proteomes" id="UP001300348">
    <property type="component" value="Chromosome"/>
</dbReference>
<dbReference type="GO" id="GO:0016787">
    <property type="term" value="F:hydrolase activity"/>
    <property type="evidence" value="ECO:0007669"/>
    <property type="project" value="UniProtKB-KW"/>
</dbReference>
<dbReference type="Gene3D" id="3.90.75.20">
    <property type="match status" value="1"/>
</dbReference>
<feature type="domain" description="HNH nuclease" evidence="1">
    <location>
        <begin position="56"/>
        <end position="97"/>
    </location>
</feature>
<dbReference type="InterPro" id="IPR036955">
    <property type="entry name" value="AP2/ERF_dom_sf"/>
</dbReference>
<keyword evidence="3" id="KW-1185">Reference proteome</keyword>
<dbReference type="InterPro" id="IPR044925">
    <property type="entry name" value="His-Me_finger_sf"/>
</dbReference>
<evidence type="ECO:0000313" key="2">
    <source>
        <dbReference type="EMBL" id="WNH01355.1"/>
    </source>
</evidence>
<name>A0ABY9XFK9_9GAMM</name>
<dbReference type="Pfam" id="PF13392">
    <property type="entry name" value="HNH_3"/>
    <property type="match status" value="1"/>
</dbReference>
<dbReference type="InterPro" id="IPR016177">
    <property type="entry name" value="DNA-bd_dom_sf"/>
</dbReference>
<dbReference type="Gene3D" id="3.30.730.10">
    <property type="entry name" value="AP2/ERF domain"/>
    <property type="match status" value="1"/>
</dbReference>
<evidence type="ECO:0000259" key="1">
    <source>
        <dbReference type="Pfam" id="PF13392"/>
    </source>
</evidence>
<sequence length="181" mass="21010">MITQSELKSVLSYDPETGLFTWIKRNSNRVKIGDIAGSVNDQGYIDIRVHGRLMRAHRLAWLYVYGEWPREVIDHINGVRDDNRISNLRDVSHSINGLNTREKSSSKSGYRGVSWCHDTKKWRAKIQVGDKYHHLGRYHHIEEAAQAYKRAKDIVIKQRRQHNNETGISIKTLSSEVAQFQ</sequence>
<keyword evidence="2" id="KW-0378">Hydrolase</keyword>
<dbReference type="EC" id="3.1.-.-" evidence="2"/>
<organism evidence="2 3">
    <name type="scientific">Xenorhabdus griffiniae</name>
    <dbReference type="NCBI Taxonomy" id="351672"/>
    <lineage>
        <taxon>Bacteria</taxon>
        <taxon>Pseudomonadati</taxon>
        <taxon>Pseudomonadota</taxon>
        <taxon>Gammaproteobacteria</taxon>
        <taxon>Enterobacterales</taxon>
        <taxon>Morganellaceae</taxon>
        <taxon>Xenorhabdus</taxon>
    </lineage>
</organism>
<dbReference type="SUPFAM" id="SSF54060">
    <property type="entry name" value="His-Me finger endonucleases"/>
    <property type="match status" value="1"/>
</dbReference>
<dbReference type="InterPro" id="IPR003615">
    <property type="entry name" value="HNH_nuc"/>
</dbReference>
<accession>A0ABY9XFK9</accession>
<dbReference type="SUPFAM" id="SSF54171">
    <property type="entry name" value="DNA-binding domain"/>
    <property type="match status" value="1"/>
</dbReference>
<evidence type="ECO:0000313" key="3">
    <source>
        <dbReference type="Proteomes" id="UP001300348"/>
    </source>
</evidence>